<dbReference type="OrthoDB" id="8904409at2759"/>
<organism evidence="1 2">
    <name type="scientific">Scophthalmus maximus</name>
    <name type="common">Turbot</name>
    <name type="synonym">Psetta maxima</name>
    <dbReference type="NCBI Taxonomy" id="52904"/>
    <lineage>
        <taxon>Eukaryota</taxon>
        <taxon>Metazoa</taxon>
        <taxon>Chordata</taxon>
        <taxon>Craniata</taxon>
        <taxon>Vertebrata</taxon>
        <taxon>Euteleostomi</taxon>
        <taxon>Actinopterygii</taxon>
        <taxon>Neopterygii</taxon>
        <taxon>Teleostei</taxon>
        <taxon>Neoteleostei</taxon>
        <taxon>Acanthomorphata</taxon>
        <taxon>Carangaria</taxon>
        <taxon>Pleuronectiformes</taxon>
        <taxon>Pleuronectoidei</taxon>
        <taxon>Scophthalmidae</taxon>
        <taxon>Scophthalmus</taxon>
    </lineage>
</organism>
<dbReference type="Pfam" id="PF15828">
    <property type="entry name" value="RDD1"/>
    <property type="match status" value="1"/>
</dbReference>
<evidence type="ECO:0000313" key="1">
    <source>
        <dbReference type="Ensembl" id="ENSSMAP00000057306.1"/>
    </source>
</evidence>
<dbReference type="GeneID" id="118289748"/>
<dbReference type="AlphaFoldDB" id="A0A8D3DCP7"/>
<dbReference type="InterPro" id="IPR031667">
    <property type="entry name" value="RDD1"/>
</dbReference>
<dbReference type="RefSeq" id="XP_035472618.1">
    <property type="nucleotide sequence ID" value="XM_035616725.2"/>
</dbReference>
<dbReference type="PANTHER" id="PTHR14680">
    <property type="entry name" value="SI:DKEY-126G1.9-RELATED"/>
    <property type="match status" value="1"/>
</dbReference>
<dbReference type="PANTHER" id="PTHR14680:SF1">
    <property type="entry name" value="REQUIRED FOR DRUG-INDUCED DEATH PROTEIN 1"/>
    <property type="match status" value="1"/>
</dbReference>
<reference evidence="1" key="1">
    <citation type="submission" date="2023-05" db="EMBL/GenBank/DDBJ databases">
        <title>High-quality long-read genome of Scophthalmus maximus.</title>
        <authorList>
            <person name="Lien S."/>
            <person name="Martinez P."/>
        </authorList>
    </citation>
    <scope>NUCLEOTIDE SEQUENCE [LARGE SCALE GENOMIC DNA]</scope>
</reference>
<dbReference type="Proteomes" id="UP000694558">
    <property type="component" value="Chromosome 20"/>
</dbReference>
<dbReference type="PROSITE" id="PS51257">
    <property type="entry name" value="PROKAR_LIPOPROTEIN"/>
    <property type="match status" value="1"/>
</dbReference>
<reference evidence="1" key="2">
    <citation type="submission" date="2025-08" db="UniProtKB">
        <authorList>
            <consortium name="Ensembl"/>
        </authorList>
    </citation>
    <scope>IDENTIFICATION</scope>
</reference>
<sequence>MKPKSLPSRLFNRNSAAAPGQTLNLGSACKYRRHMDFVDPTESVENSACDGSHAVADDGRQKEKCHREVHFAFLPERYEPLVDDEARGIAKEEEKTRKKEKYKKVKKNVGKALRSTWKCLMLGLYNFALGYSTPITVAATFVPDFHRGRTGT</sequence>
<proteinExistence type="predicted"/>
<dbReference type="Ensembl" id="ENSSMAT00000036901.1">
    <property type="protein sequence ID" value="ENSSMAP00000057306.1"/>
    <property type="gene ID" value="ENSSMAG00000037555.1"/>
</dbReference>
<gene>
    <name evidence="1" type="primary">LOC118289748</name>
</gene>
<accession>A0A8D3DCP7</accession>
<protein>
    <submittedName>
        <fullName evidence="1">Uncharacterized protein</fullName>
    </submittedName>
</protein>
<name>A0A8D3DCP7_SCOMX</name>
<evidence type="ECO:0000313" key="2">
    <source>
        <dbReference type="Proteomes" id="UP000694558"/>
    </source>
</evidence>
<dbReference type="KEGG" id="smau:118289748"/>
<dbReference type="GeneTree" id="ENSGT01110000267400"/>